<dbReference type="InterPro" id="IPR036249">
    <property type="entry name" value="Thioredoxin-like_sf"/>
</dbReference>
<dbReference type="GO" id="GO:0005737">
    <property type="term" value="C:cytoplasm"/>
    <property type="evidence" value="ECO:0007669"/>
    <property type="project" value="UniProtKB-SubCell"/>
</dbReference>
<keyword evidence="7" id="KW-1185">Reference proteome</keyword>
<dbReference type="AlphaFoldDB" id="A0AAN9R131"/>
<protein>
    <recommendedName>
        <fullName evidence="5">Glutaredoxin domain-containing protein</fullName>
    </recommendedName>
</protein>
<dbReference type="Pfam" id="PF00462">
    <property type="entry name" value="Glutaredoxin"/>
    <property type="match status" value="1"/>
</dbReference>
<dbReference type="EMBL" id="JAYMYR010000007">
    <property type="protein sequence ID" value="KAK7354364.1"/>
    <property type="molecule type" value="Genomic_DNA"/>
</dbReference>
<evidence type="ECO:0000313" key="7">
    <source>
        <dbReference type="Proteomes" id="UP001374584"/>
    </source>
</evidence>
<comment type="subcellular location">
    <subcellularLocation>
        <location evidence="1">Cytoplasm</location>
    </subcellularLocation>
</comment>
<dbReference type="InterPro" id="IPR002109">
    <property type="entry name" value="Glutaredoxin"/>
</dbReference>
<proteinExistence type="inferred from homology"/>
<reference evidence="6 7" key="1">
    <citation type="submission" date="2024-01" db="EMBL/GenBank/DDBJ databases">
        <title>The genomes of 5 underutilized Papilionoideae crops provide insights into root nodulation and disease resistanc.</title>
        <authorList>
            <person name="Jiang F."/>
        </authorList>
    </citation>
    <scope>NUCLEOTIDE SEQUENCE [LARGE SCALE GENOMIC DNA]</scope>
    <source>
        <strain evidence="6">JINMINGXINNONG_FW02</strain>
        <tissue evidence="6">Leaves</tissue>
    </source>
</reference>
<gene>
    <name evidence="6" type="ORF">VNO80_19824</name>
</gene>
<evidence type="ECO:0000256" key="4">
    <source>
        <dbReference type="ARBA" id="ARBA00023284"/>
    </source>
</evidence>
<evidence type="ECO:0000259" key="5">
    <source>
        <dbReference type="Pfam" id="PF00462"/>
    </source>
</evidence>
<dbReference type="PROSITE" id="PS51354">
    <property type="entry name" value="GLUTAREDOXIN_2"/>
    <property type="match status" value="1"/>
</dbReference>
<comment type="caution">
    <text evidence="6">The sequence shown here is derived from an EMBL/GenBank/DDBJ whole genome shotgun (WGS) entry which is preliminary data.</text>
</comment>
<dbReference type="PANTHER" id="PTHR10168">
    <property type="entry name" value="GLUTAREDOXIN"/>
    <property type="match status" value="1"/>
</dbReference>
<evidence type="ECO:0000313" key="6">
    <source>
        <dbReference type="EMBL" id="KAK7354364.1"/>
    </source>
</evidence>
<comment type="similarity">
    <text evidence="2">Belongs to the glutaredoxin family. CC-type subfamily.</text>
</comment>
<evidence type="ECO:0000256" key="1">
    <source>
        <dbReference type="ARBA" id="ARBA00004496"/>
    </source>
</evidence>
<evidence type="ECO:0000256" key="2">
    <source>
        <dbReference type="ARBA" id="ARBA00007568"/>
    </source>
</evidence>
<evidence type="ECO:0000256" key="3">
    <source>
        <dbReference type="ARBA" id="ARBA00022490"/>
    </source>
</evidence>
<feature type="domain" description="Glutaredoxin" evidence="5">
    <location>
        <begin position="38"/>
        <end position="84"/>
    </location>
</feature>
<dbReference type="Proteomes" id="UP001374584">
    <property type="component" value="Unassembled WGS sequence"/>
</dbReference>
<dbReference type="Gene3D" id="3.40.30.10">
    <property type="entry name" value="Glutaredoxin"/>
    <property type="match status" value="1"/>
</dbReference>
<accession>A0AAN9R131</accession>
<dbReference type="SUPFAM" id="SSF52833">
    <property type="entry name" value="Thioredoxin-like"/>
    <property type="match status" value="1"/>
</dbReference>
<keyword evidence="3" id="KW-0963">Cytoplasm</keyword>
<dbReference type="InterPro" id="IPR011905">
    <property type="entry name" value="GlrX-like_pln_2"/>
</dbReference>
<keyword evidence="4" id="KW-0676">Redox-active center</keyword>
<name>A0AAN9R131_PHACN</name>
<sequence length="95" mass="10442">MMSRHLHGQQRLKLLSIDAGCAEKSLALFGCLCYAFNILFQELGVKPLVHEIDHDPDGREMQKALLRLGCNSPVPAVFIGGKLIGSAYVIHSLHC</sequence>
<organism evidence="6 7">
    <name type="scientific">Phaseolus coccineus</name>
    <name type="common">Scarlet runner bean</name>
    <name type="synonym">Phaseolus multiflorus</name>
    <dbReference type="NCBI Taxonomy" id="3886"/>
    <lineage>
        <taxon>Eukaryota</taxon>
        <taxon>Viridiplantae</taxon>
        <taxon>Streptophyta</taxon>
        <taxon>Embryophyta</taxon>
        <taxon>Tracheophyta</taxon>
        <taxon>Spermatophyta</taxon>
        <taxon>Magnoliopsida</taxon>
        <taxon>eudicotyledons</taxon>
        <taxon>Gunneridae</taxon>
        <taxon>Pentapetalae</taxon>
        <taxon>rosids</taxon>
        <taxon>fabids</taxon>
        <taxon>Fabales</taxon>
        <taxon>Fabaceae</taxon>
        <taxon>Papilionoideae</taxon>
        <taxon>50 kb inversion clade</taxon>
        <taxon>NPAAA clade</taxon>
        <taxon>indigoferoid/millettioid clade</taxon>
        <taxon>Phaseoleae</taxon>
        <taxon>Phaseolus</taxon>
    </lineage>
</organism>